<dbReference type="GO" id="GO:0009685">
    <property type="term" value="P:gibberellin metabolic process"/>
    <property type="evidence" value="ECO:0007669"/>
    <property type="project" value="UniProtKB-ARBA"/>
</dbReference>
<evidence type="ECO:0000313" key="9">
    <source>
        <dbReference type="EMBL" id="KAJ1688292.1"/>
    </source>
</evidence>
<comment type="similarity">
    <text evidence="7">Belongs to the iron/ascorbate-dependent oxidoreductase family.</text>
</comment>
<dbReference type="InterPro" id="IPR050231">
    <property type="entry name" value="Iron_ascorbate_oxido_reductase"/>
</dbReference>
<accession>A0A9Q0C6P0</accession>
<gene>
    <name evidence="9" type="ORF">LUZ63_019682</name>
</gene>
<reference evidence="9" key="1">
    <citation type="journal article" date="2022" name="Cell">
        <title>Repeat-based holocentromeres influence genome architecture and karyotype evolution.</title>
        <authorList>
            <person name="Hofstatter P.G."/>
            <person name="Thangavel G."/>
            <person name="Lux T."/>
            <person name="Neumann P."/>
            <person name="Vondrak T."/>
            <person name="Novak P."/>
            <person name="Zhang M."/>
            <person name="Costa L."/>
            <person name="Castellani M."/>
            <person name="Scott A."/>
            <person name="Toegelov H."/>
            <person name="Fuchs J."/>
            <person name="Mata-Sucre Y."/>
            <person name="Dias Y."/>
            <person name="Vanzela A.L.L."/>
            <person name="Huettel B."/>
            <person name="Almeida C.C.S."/>
            <person name="Simkova H."/>
            <person name="Souza G."/>
            <person name="Pedrosa-Harand A."/>
            <person name="Macas J."/>
            <person name="Mayer K.F.X."/>
            <person name="Houben A."/>
            <person name="Marques A."/>
        </authorList>
    </citation>
    <scope>NUCLEOTIDE SEQUENCE</scope>
    <source>
        <strain evidence="9">RhyBre1mFocal</strain>
    </source>
</reference>
<name>A0A9Q0C6P0_9POAL</name>
<dbReference type="InterPro" id="IPR044861">
    <property type="entry name" value="IPNS-like_FE2OG_OXY"/>
</dbReference>
<dbReference type="AlphaFoldDB" id="A0A9Q0C6P0"/>
<keyword evidence="4 7" id="KW-0408">Iron</keyword>
<comment type="caution">
    <text evidence="9">The sequence shown here is derived from an EMBL/GenBank/DDBJ whole genome shotgun (WGS) entry which is preliminary data.</text>
</comment>
<dbReference type="Pfam" id="PF14226">
    <property type="entry name" value="DIOX_N"/>
    <property type="match status" value="1"/>
</dbReference>
<evidence type="ECO:0000256" key="7">
    <source>
        <dbReference type="RuleBase" id="RU003682"/>
    </source>
</evidence>
<dbReference type="Proteomes" id="UP001151287">
    <property type="component" value="Unassembled WGS sequence"/>
</dbReference>
<dbReference type="FunFam" id="2.60.120.330:FF:000003">
    <property type="entry name" value="Gibberellin 20 oxidase 2"/>
    <property type="match status" value="1"/>
</dbReference>
<evidence type="ECO:0000256" key="5">
    <source>
        <dbReference type="ARBA" id="ARBA00050508"/>
    </source>
</evidence>
<sequence>MATSFLTTGENNSISKDALHGNTIFMPTMLANRPTIPEQFLWPKSDTAPATGILDAPVIDLQLALTGNASTVKEQADALCSACKTHGFFLVVNHRIDPQILNEALERAEEIFVMPLETKLKIMQKKGSMWGYSGAHSERFSAKLPWKECLSFKSDGSVVEHLGSSLGKEFEPVGLMYEKYSEAMKNLTLSIMELLGLSLGIGKDYYRDFFQDCDHITRCNYYPPCPQPELTQGTGPHSDPVALTILHQQDKEEGLEVFTGGKWLSLPPVPGALVVNIGDTFMAMTNDIYKSCVHRAVVNQHSSRESIAFFVCPQRNKVIRAHDSLIGPNGKRLYPDFTWSQLEAFTQKSCRADDKTIKNFAQHLSESSSAE</sequence>
<evidence type="ECO:0000256" key="3">
    <source>
        <dbReference type="ARBA" id="ARBA00023002"/>
    </source>
</evidence>
<dbReference type="OrthoDB" id="667203at2759"/>
<dbReference type="Gene3D" id="2.60.120.330">
    <property type="entry name" value="B-lactam Antibiotic, Isopenicillin N Synthase, Chain"/>
    <property type="match status" value="1"/>
</dbReference>
<dbReference type="InterPro" id="IPR027443">
    <property type="entry name" value="IPNS-like_sf"/>
</dbReference>
<dbReference type="InterPro" id="IPR026992">
    <property type="entry name" value="DIOX_N"/>
</dbReference>
<feature type="domain" description="Fe2OG dioxygenase" evidence="8">
    <location>
        <begin position="212"/>
        <end position="313"/>
    </location>
</feature>
<dbReference type="PROSITE" id="PS51471">
    <property type="entry name" value="FE2OG_OXY"/>
    <property type="match status" value="1"/>
</dbReference>
<dbReference type="EMBL" id="JAMQYH010000005">
    <property type="protein sequence ID" value="KAJ1688292.1"/>
    <property type="molecule type" value="Genomic_DNA"/>
</dbReference>
<organism evidence="9 10">
    <name type="scientific">Rhynchospora breviuscula</name>
    <dbReference type="NCBI Taxonomy" id="2022672"/>
    <lineage>
        <taxon>Eukaryota</taxon>
        <taxon>Viridiplantae</taxon>
        <taxon>Streptophyta</taxon>
        <taxon>Embryophyta</taxon>
        <taxon>Tracheophyta</taxon>
        <taxon>Spermatophyta</taxon>
        <taxon>Magnoliopsida</taxon>
        <taxon>Liliopsida</taxon>
        <taxon>Poales</taxon>
        <taxon>Cyperaceae</taxon>
        <taxon>Cyperoideae</taxon>
        <taxon>Rhynchosporeae</taxon>
        <taxon>Rhynchospora</taxon>
    </lineage>
</organism>
<protein>
    <recommendedName>
        <fullName evidence="8">Fe2OG dioxygenase domain-containing protein</fullName>
    </recommendedName>
</protein>
<comment type="catalytic activity">
    <reaction evidence="6">
        <text>gibberellin A53 + 2 2-oxoglutarate + 3 O2 + H(+) = gibberellin A20 + 2 succinate + 3 CO2 + 2 H2O</text>
        <dbReference type="Rhea" id="RHEA:60796"/>
        <dbReference type="ChEBI" id="CHEBI:15377"/>
        <dbReference type="ChEBI" id="CHEBI:15378"/>
        <dbReference type="ChEBI" id="CHEBI:15379"/>
        <dbReference type="ChEBI" id="CHEBI:16526"/>
        <dbReference type="ChEBI" id="CHEBI:16810"/>
        <dbReference type="ChEBI" id="CHEBI:30031"/>
        <dbReference type="ChEBI" id="CHEBI:58526"/>
        <dbReference type="ChEBI" id="CHEBI:143954"/>
    </reaction>
    <physiologicalReaction direction="left-to-right" evidence="6">
        <dbReference type="Rhea" id="RHEA:60797"/>
    </physiologicalReaction>
</comment>
<keyword evidence="10" id="KW-1185">Reference proteome</keyword>
<evidence type="ECO:0000256" key="1">
    <source>
        <dbReference type="ARBA" id="ARBA00001961"/>
    </source>
</evidence>
<dbReference type="SUPFAM" id="SSF51197">
    <property type="entry name" value="Clavaminate synthase-like"/>
    <property type="match status" value="1"/>
</dbReference>
<keyword evidence="2 7" id="KW-0479">Metal-binding</keyword>
<evidence type="ECO:0000256" key="2">
    <source>
        <dbReference type="ARBA" id="ARBA00022723"/>
    </source>
</evidence>
<dbReference type="InterPro" id="IPR005123">
    <property type="entry name" value="Oxoglu/Fe-dep_dioxygenase_dom"/>
</dbReference>
<proteinExistence type="inferred from homology"/>
<evidence type="ECO:0000259" key="8">
    <source>
        <dbReference type="PROSITE" id="PS51471"/>
    </source>
</evidence>
<keyword evidence="3 7" id="KW-0560">Oxidoreductase</keyword>
<comment type="catalytic activity">
    <reaction evidence="5">
        <text>gibberellin A12 + 2 2-oxoglutarate + 3 O2 + H(+) = gibberellin A9 + 2 succinate + 3 CO2 + 2 H2O</text>
        <dbReference type="Rhea" id="RHEA:60772"/>
        <dbReference type="ChEBI" id="CHEBI:15377"/>
        <dbReference type="ChEBI" id="CHEBI:15378"/>
        <dbReference type="ChEBI" id="CHEBI:15379"/>
        <dbReference type="ChEBI" id="CHEBI:16526"/>
        <dbReference type="ChEBI" id="CHEBI:16810"/>
        <dbReference type="ChEBI" id="CHEBI:30031"/>
        <dbReference type="ChEBI" id="CHEBI:58627"/>
        <dbReference type="ChEBI" id="CHEBI:73255"/>
    </reaction>
    <physiologicalReaction direction="left-to-right" evidence="5">
        <dbReference type="Rhea" id="RHEA:60773"/>
    </physiologicalReaction>
</comment>
<evidence type="ECO:0000256" key="6">
    <source>
        <dbReference type="ARBA" id="ARBA00050797"/>
    </source>
</evidence>
<dbReference type="GO" id="GO:0046872">
    <property type="term" value="F:metal ion binding"/>
    <property type="evidence" value="ECO:0007669"/>
    <property type="project" value="UniProtKB-KW"/>
</dbReference>
<evidence type="ECO:0000313" key="10">
    <source>
        <dbReference type="Proteomes" id="UP001151287"/>
    </source>
</evidence>
<comment type="cofactor">
    <cofactor evidence="1">
        <name>L-ascorbate</name>
        <dbReference type="ChEBI" id="CHEBI:38290"/>
    </cofactor>
</comment>
<dbReference type="Pfam" id="PF03171">
    <property type="entry name" value="2OG-FeII_Oxy"/>
    <property type="match status" value="1"/>
</dbReference>
<dbReference type="GO" id="GO:0016491">
    <property type="term" value="F:oxidoreductase activity"/>
    <property type="evidence" value="ECO:0007669"/>
    <property type="project" value="UniProtKB-KW"/>
</dbReference>
<evidence type="ECO:0000256" key="4">
    <source>
        <dbReference type="ARBA" id="ARBA00023004"/>
    </source>
</evidence>
<dbReference type="PANTHER" id="PTHR47990">
    <property type="entry name" value="2-OXOGLUTARATE (2OG) AND FE(II)-DEPENDENT OXYGENASE SUPERFAMILY PROTEIN-RELATED"/>
    <property type="match status" value="1"/>
</dbReference>